<protein>
    <submittedName>
        <fullName evidence="1">Uncharacterized protein</fullName>
    </submittedName>
</protein>
<evidence type="ECO:0000313" key="2">
    <source>
        <dbReference type="Proteomes" id="UP000483802"/>
    </source>
</evidence>
<proteinExistence type="predicted"/>
<name>A0A6L6WPV8_9ACTN</name>
<dbReference type="Proteomes" id="UP000483802">
    <property type="component" value="Unassembled WGS sequence"/>
</dbReference>
<evidence type="ECO:0000313" key="1">
    <source>
        <dbReference type="EMBL" id="MVO84123.1"/>
    </source>
</evidence>
<reference evidence="1 2" key="1">
    <citation type="submission" date="2019-11" db="EMBL/GenBank/DDBJ databases">
        <title>Streptomyces typhae sp. nov., a novel endophytic actinomycete isolated from the root of cattail pollen (Typha angustifolia L.).</title>
        <authorList>
            <person name="Peng C."/>
        </authorList>
    </citation>
    <scope>NUCLEOTIDE SEQUENCE [LARGE SCALE GENOMIC DNA]</scope>
    <source>
        <strain evidence="2">p1417</strain>
    </source>
</reference>
<sequence length="64" mass="7077">MSATTAELNATATRVYATYTGHLNCCPPCQRTDYCPTGARLRRAWRDAQGAATRALRERTGDTR</sequence>
<organism evidence="1 2">
    <name type="scientific">Streptomyces typhae</name>
    <dbReference type="NCBI Taxonomy" id="2681492"/>
    <lineage>
        <taxon>Bacteria</taxon>
        <taxon>Bacillati</taxon>
        <taxon>Actinomycetota</taxon>
        <taxon>Actinomycetes</taxon>
        <taxon>Kitasatosporales</taxon>
        <taxon>Streptomycetaceae</taxon>
        <taxon>Streptomyces</taxon>
    </lineage>
</organism>
<dbReference type="EMBL" id="WPNZ01000002">
    <property type="protein sequence ID" value="MVO84123.1"/>
    <property type="molecule type" value="Genomic_DNA"/>
</dbReference>
<dbReference type="AlphaFoldDB" id="A0A6L6WPV8"/>
<accession>A0A6L6WPV8</accession>
<keyword evidence="2" id="KW-1185">Reference proteome</keyword>
<comment type="caution">
    <text evidence="1">The sequence shown here is derived from an EMBL/GenBank/DDBJ whole genome shotgun (WGS) entry which is preliminary data.</text>
</comment>
<gene>
    <name evidence="1" type="ORF">GPA10_04895</name>
</gene>
<dbReference type="RefSeq" id="WP_157164389.1">
    <property type="nucleotide sequence ID" value="NZ_WPNZ01000002.1"/>
</dbReference>